<accession>A0A521ASX7</accession>
<dbReference type="EMBL" id="FXTK01000001">
    <property type="protein sequence ID" value="SMO37968.1"/>
    <property type="molecule type" value="Genomic_DNA"/>
</dbReference>
<evidence type="ECO:0000313" key="3">
    <source>
        <dbReference type="Proteomes" id="UP000319014"/>
    </source>
</evidence>
<feature type="transmembrane region" description="Helical" evidence="1">
    <location>
        <begin position="210"/>
        <end position="230"/>
    </location>
</feature>
<gene>
    <name evidence="2" type="ORF">SAMN06265221_101328</name>
</gene>
<dbReference type="Proteomes" id="UP000319014">
    <property type="component" value="Unassembled WGS sequence"/>
</dbReference>
<reference evidence="2 3" key="1">
    <citation type="submission" date="2017-05" db="EMBL/GenBank/DDBJ databases">
        <authorList>
            <person name="Varghese N."/>
            <person name="Submissions S."/>
        </authorList>
    </citation>
    <scope>NUCLEOTIDE SEQUENCE [LARGE SCALE GENOMIC DNA]</scope>
    <source>
        <strain evidence="2 3">DSM 100094</strain>
    </source>
</reference>
<dbReference type="OrthoDB" id="7771791at2"/>
<proteinExistence type="predicted"/>
<evidence type="ECO:0000313" key="2">
    <source>
        <dbReference type="EMBL" id="SMO37968.1"/>
    </source>
</evidence>
<evidence type="ECO:0000256" key="1">
    <source>
        <dbReference type="SAM" id="Phobius"/>
    </source>
</evidence>
<keyword evidence="3" id="KW-1185">Reference proteome</keyword>
<feature type="transmembrane region" description="Helical" evidence="1">
    <location>
        <begin position="7"/>
        <end position="25"/>
    </location>
</feature>
<feature type="transmembrane region" description="Helical" evidence="1">
    <location>
        <begin position="237"/>
        <end position="254"/>
    </location>
</feature>
<keyword evidence="1" id="KW-0812">Transmembrane</keyword>
<protein>
    <submittedName>
        <fullName evidence="2">Uncharacterized protein</fullName>
    </submittedName>
</protein>
<feature type="transmembrane region" description="Helical" evidence="1">
    <location>
        <begin position="127"/>
        <end position="147"/>
    </location>
</feature>
<dbReference type="AlphaFoldDB" id="A0A521ASX7"/>
<feature type="transmembrane region" description="Helical" evidence="1">
    <location>
        <begin position="62"/>
        <end position="80"/>
    </location>
</feature>
<organism evidence="2 3">
    <name type="scientific">Paracoccus laeviglucosivorans</name>
    <dbReference type="NCBI Taxonomy" id="1197861"/>
    <lineage>
        <taxon>Bacteria</taxon>
        <taxon>Pseudomonadati</taxon>
        <taxon>Pseudomonadota</taxon>
        <taxon>Alphaproteobacteria</taxon>
        <taxon>Rhodobacterales</taxon>
        <taxon>Paracoccaceae</taxon>
        <taxon>Paracoccus</taxon>
    </lineage>
</organism>
<feature type="transmembrane region" description="Helical" evidence="1">
    <location>
        <begin position="153"/>
        <end position="173"/>
    </location>
</feature>
<name>A0A521ASX7_9RHOB</name>
<keyword evidence="1" id="KW-1133">Transmembrane helix</keyword>
<feature type="transmembrane region" description="Helical" evidence="1">
    <location>
        <begin position="260"/>
        <end position="280"/>
    </location>
</feature>
<sequence length="282" mass="29314">MKRAGAYSLIAATLAFVASIAIYALRPIPGGGLAGLGEPPFSIIDSEPPIVLTDLFLRPRSAALMLLMALTMIALAWHALRRFQDVRRLRLAEMALQSRRASRRLPFGAGPPTPEQVLEWHRHDVSLAEHGLLIGGLVAGAVCPWLIESQPLAAFLAAVLMLAGVLGAALRGVRHGFNVRKSGALGFAAGWVTLVAFAFFITLLQKKLGVPLAIAGAVGLTLASFAAVGAQLRLGRNISYSVAVILGLIGIAAGTVAGNAALATMAVLAIAVIVVALVQVTT</sequence>
<feature type="transmembrane region" description="Helical" evidence="1">
    <location>
        <begin position="185"/>
        <end position="204"/>
    </location>
</feature>
<dbReference type="RefSeq" id="WP_142661431.1">
    <property type="nucleotide sequence ID" value="NZ_FXTK01000001.1"/>
</dbReference>
<keyword evidence="1" id="KW-0472">Membrane</keyword>